<dbReference type="EMBL" id="MU004367">
    <property type="protein sequence ID" value="KAF2654241.1"/>
    <property type="molecule type" value="Genomic_DNA"/>
</dbReference>
<gene>
    <name evidence="3" type="ORF">K491DRAFT_484291</name>
</gene>
<evidence type="ECO:0000313" key="4">
    <source>
        <dbReference type="Proteomes" id="UP000799324"/>
    </source>
</evidence>
<keyword evidence="2" id="KW-0812">Transmembrane</keyword>
<dbReference type="OrthoDB" id="3775968at2759"/>
<dbReference type="AlphaFoldDB" id="A0A6A6T4Y9"/>
<proteinExistence type="predicted"/>
<feature type="transmembrane region" description="Helical" evidence="2">
    <location>
        <begin position="20"/>
        <end position="39"/>
    </location>
</feature>
<accession>A0A6A6T4Y9</accession>
<organism evidence="3 4">
    <name type="scientific">Lophiostoma macrostomum CBS 122681</name>
    <dbReference type="NCBI Taxonomy" id="1314788"/>
    <lineage>
        <taxon>Eukaryota</taxon>
        <taxon>Fungi</taxon>
        <taxon>Dikarya</taxon>
        <taxon>Ascomycota</taxon>
        <taxon>Pezizomycotina</taxon>
        <taxon>Dothideomycetes</taxon>
        <taxon>Pleosporomycetidae</taxon>
        <taxon>Pleosporales</taxon>
        <taxon>Lophiostomataceae</taxon>
        <taxon>Lophiostoma</taxon>
    </lineage>
</organism>
<feature type="transmembrane region" description="Helical" evidence="2">
    <location>
        <begin position="84"/>
        <end position="104"/>
    </location>
</feature>
<reference evidence="3" key="1">
    <citation type="journal article" date="2020" name="Stud. Mycol.">
        <title>101 Dothideomycetes genomes: a test case for predicting lifestyles and emergence of pathogens.</title>
        <authorList>
            <person name="Haridas S."/>
            <person name="Albert R."/>
            <person name="Binder M."/>
            <person name="Bloem J."/>
            <person name="Labutti K."/>
            <person name="Salamov A."/>
            <person name="Andreopoulos B."/>
            <person name="Baker S."/>
            <person name="Barry K."/>
            <person name="Bills G."/>
            <person name="Bluhm B."/>
            <person name="Cannon C."/>
            <person name="Castanera R."/>
            <person name="Culley D."/>
            <person name="Daum C."/>
            <person name="Ezra D."/>
            <person name="Gonzalez J."/>
            <person name="Henrissat B."/>
            <person name="Kuo A."/>
            <person name="Liang C."/>
            <person name="Lipzen A."/>
            <person name="Lutzoni F."/>
            <person name="Magnuson J."/>
            <person name="Mondo S."/>
            <person name="Nolan M."/>
            <person name="Ohm R."/>
            <person name="Pangilinan J."/>
            <person name="Park H.-J."/>
            <person name="Ramirez L."/>
            <person name="Alfaro M."/>
            <person name="Sun H."/>
            <person name="Tritt A."/>
            <person name="Yoshinaga Y."/>
            <person name="Zwiers L.-H."/>
            <person name="Turgeon B."/>
            <person name="Goodwin S."/>
            <person name="Spatafora J."/>
            <person name="Crous P."/>
            <person name="Grigoriev I."/>
        </authorList>
    </citation>
    <scope>NUCLEOTIDE SEQUENCE</scope>
    <source>
        <strain evidence="3">CBS 122681</strain>
    </source>
</reference>
<evidence type="ECO:0000313" key="3">
    <source>
        <dbReference type="EMBL" id="KAF2654241.1"/>
    </source>
</evidence>
<name>A0A6A6T4Y9_9PLEO</name>
<feature type="transmembrane region" description="Helical" evidence="2">
    <location>
        <begin position="51"/>
        <end position="72"/>
    </location>
</feature>
<keyword evidence="2" id="KW-1133">Transmembrane helix</keyword>
<feature type="compositionally biased region" description="Pro residues" evidence="1">
    <location>
        <begin position="156"/>
        <end position="167"/>
    </location>
</feature>
<evidence type="ECO:0000256" key="2">
    <source>
        <dbReference type="SAM" id="Phobius"/>
    </source>
</evidence>
<feature type="transmembrane region" description="Helical" evidence="2">
    <location>
        <begin position="110"/>
        <end position="132"/>
    </location>
</feature>
<feature type="region of interest" description="Disordered" evidence="1">
    <location>
        <begin position="156"/>
        <end position="205"/>
    </location>
</feature>
<dbReference type="Proteomes" id="UP000799324">
    <property type="component" value="Unassembled WGS sequence"/>
</dbReference>
<keyword evidence="4" id="KW-1185">Reference proteome</keyword>
<evidence type="ECO:0000256" key="1">
    <source>
        <dbReference type="SAM" id="MobiDB-lite"/>
    </source>
</evidence>
<protein>
    <submittedName>
        <fullName evidence="3">Uncharacterized protein</fullName>
    </submittedName>
</protein>
<sequence length="205" mass="22996">MDPVPPEDLTGTPLLFRRCVFFFMLLLSLWNFFLNLLARSKDHLFNNINGFPLWILNIVTTIAWVVCTVLYIAITWRYAREHPYWSVCTLVLAIFMTGSSIWAGLDVFDWLVWGPLVINLAIIVCAGFEATYKSAQSGMLRATWIGFWGPGGIAQPPPQPPQPPLHPQHPQAPQAPQIPQPPQVAHGGPHVGEEHEMHPLPAYNA</sequence>
<keyword evidence="2" id="KW-0472">Membrane</keyword>